<organism evidence="3 4">
    <name type="scientific">Spirochaeta lutea</name>
    <dbReference type="NCBI Taxonomy" id="1480694"/>
    <lineage>
        <taxon>Bacteria</taxon>
        <taxon>Pseudomonadati</taxon>
        <taxon>Spirochaetota</taxon>
        <taxon>Spirochaetia</taxon>
        <taxon>Spirochaetales</taxon>
        <taxon>Spirochaetaceae</taxon>
        <taxon>Spirochaeta</taxon>
    </lineage>
</organism>
<feature type="domain" description="Ig-like" evidence="2">
    <location>
        <begin position="1652"/>
        <end position="1729"/>
    </location>
</feature>
<dbReference type="RefSeq" id="WP_052078428.1">
    <property type="nucleotide sequence ID" value="NZ_JNUP01000029.1"/>
</dbReference>
<dbReference type="Gene3D" id="2.60.40.10">
    <property type="entry name" value="Immunoglobulins"/>
    <property type="match status" value="2"/>
</dbReference>
<feature type="region of interest" description="Disordered" evidence="1">
    <location>
        <begin position="1611"/>
        <end position="1647"/>
    </location>
</feature>
<dbReference type="eggNOG" id="COG0841">
    <property type="taxonomic scope" value="Bacteria"/>
</dbReference>
<dbReference type="eggNOG" id="COG4733">
    <property type="taxonomic scope" value="Bacteria"/>
</dbReference>
<protein>
    <recommendedName>
        <fullName evidence="2">Ig-like domain-containing protein</fullName>
    </recommendedName>
</protein>
<evidence type="ECO:0000259" key="2">
    <source>
        <dbReference type="Pfam" id="PF13750"/>
    </source>
</evidence>
<dbReference type="InterPro" id="IPR013783">
    <property type="entry name" value="Ig-like_fold"/>
</dbReference>
<proteinExistence type="predicted"/>
<accession>A0A098R0H3</accession>
<dbReference type="Proteomes" id="UP000029692">
    <property type="component" value="Unassembled WGS sequence"/>
</dbReference>
<dbReference type="Pfam" id="PF17957">
    <property type="entry name" value="Big_7"/>
    <property type="match status" value="1"/>
</dbReference>
<dbReference type="Pfam" id="PF13750">
    <property type="entry name" value="Big_3_3"/>
    <property type="match status" value="1"/>
</dbReference>
<evidence type="ECO:0000313" key="3">
    <source>
        <dbReference type="EMBL" id="KGE73439.1"/>
    </source>
</evidence>
<gene>
    <name evidence="3" type="ORF">DC28_04045</name>
</gene>
<keyword evidence="4" id="KW-1185">Reference proteome</keyword>
<dbReference type="OrthoDB" id="353278at2"/>
<evidence type="ECO:0000256" key="1">
    <source>
        <dbReference type="SAM" id="MobiDB-lite"/>
    </source>
</evidence>
<dbReference type="STRING" id="1480694.DC28_04045"/>
<dbReference type="EMBL" id="JNUP01000029">
    <property type="protein sequence ID" value="KGE73439.1"/>
    <property type="molecule type" value="Genomic_DNA"/>
</dbReference>
<sequence length="2212" mass="242642">MHQRILRTIPLILIMLAALGIPLSARGTNEEGWVPVEGQENWRRELDISEQKPGTYNVIIRGRDYAGNEFVEGPYNLQIDPDSDLPVSRIIYPEEESVVRDDVNIIGIAVDDDAVGRVEVALNDGEFQTAQGTDYWRFAIPAEELENGVHTIRVRSTDIYGVPGNEITGTFTLDTQNPEVRVSSHENGAQVTGRVRFEGIAVDANGLSEIWLEIPRVSDGQSPDTLPASLEEDRQEFDMERLRFRRDRETGEYSFSFDVDTRRLEDGPHVYWIRGVDTTGAEGRYPFLFFVDNKAPDITILNPGQDEATFGTLFINGVIRDTMGIQRFWYEWQDQEIEIPLTSGNPFWNITLDTRELTSKTIAVPFYALDTSGNQSRAEIRVTNDREGARPVVRLFEIPVMPSPDPSLSTGSAATRDLGRAVQPEPSQQGTYRFAGEESLRVSRDTSISGRLDGVHPGSTVRVEGLWEESRSLPAGPVFTIDLSDVPPGDKTVTLTGTDEFGYQSLPRRLELTVLPPAPKVSIETLTYQDAQEQQPASYRPGLSYDPQRKASLTALVHSETRLREGLLILQPGQAALQRGADPGDFARQPVEVKARITEIPPEQRGPQGQQYKVEAELPQGLGYGSVAFQLLVQDEFSLAGAAQGLLTIQDLRRNESEPRIVISDERFSGTTMSFSTQRPLTGTVFGMDGLPQGPDQASVSLVLPGQEGQDDATGADTENPGADESSIIRLTQGARNLPVGSRSNQQALFQITPQAEGTLSGVRIRAELRDGVIIESPPFSVEVDLTNPRLELSLPSGQFISGNSLAIAGEARDSFRIERVRYSLDDGKTFTDIPASPRGSGLWSFRTSVDLGERPKEYYGLIVEAMDSAGRTTRLVRGITTLTPEPLPVLAEGETRRNDQAVIQVLAQASAVFDGQAAEDQLVQQSNLRYALAGIVKDLDGISRLEGAMGDGEFQTLVRFDQRNHYQDFIMYPDQLTFGRLEPGSQTLRLRAVDRQNEPGRETRITLPVPYPQPGFSGAPVLSLTQFPVVSLGSTAEVGSFLQGLPASEIASAEYSLNGAEYTGLSKGSTDESGRIPLTARISSRDLPYGLHELTIHVVTKDGWVSRRSTTLLVLDTGDSSPAFGPDSREPRVLAPQAGPLVSYTGLSRPEDRVPAVPGLNLEWQPITGASRLTITDPQGFSAFVPGRPLASAELSRESAIFRVGTRNNTLDFRPLAEGTEEGHELIITTRDGVTRTIGPFSVTVDFASPSLTLDNPGPTSIHNKPIPLVLTSGDTHTLQAVEYRFLELEPLIQPKEKPQEAESPGAWRSLPGIAVDQAMADFPESSHNSQLAVNTLEPGGRILSVRSRDEHGRESVRNLPVFIDLTAPQFSLLTPPATTAVNGRTTVSGRILTDSKQSRITKVEYSLDGETYTSLPPGPTVDVEVDFSQLTQNDQTLHIRVTDQAGNSAVYTPKPRVDLEADFPSVQIQIPQADAVITEDLQISGMVFDDDGVDQIFWRLDDGEFRPLATKNNFSIEIPLSTLSDNEHLIQVYAVDRFGLEGETVDLPFSVSLQEPGISLDSPGVDDISRGVVDLVGRTWDQNGVEELQVSMDNGTSFYRTTLSPYDFLSDSHAPPSEQSGEEPAVDPQSADSPDEEAAQATQPASIDQDWLYQLDTRIFVDGTYSLQVSATDRFGITAQYFTLVTLDNTPPVLQIDQPAEGARLAGAIPLSGRVTDNIEIQSLTALLEPINGQAESRIIELPTQPILQHEIPLGDVPPGWYNLRLTALDGAGNESLVDLNLQVADQVTSSRVDILYPLEGEVQHGPVIVEGRVTGNVPVNRAQLYVNDRFTDTLEVDPRGYFTYKMESGTVSNGPVSLRAVVEPTPEERISSPERRLFYQEQGPYITIDSHQSGDVLSNRPFISGTAGYIHGLDPENRENRQAIDQTRLSRLSISLDNGKTFTSLPARDEWKYRVETGELTNGPLAVILRAEYRNGEAAVIRSLYTIDKEAPEIALLSPLEGARINDSVVFQGTAYDDFGIDDLQINLRPGDKAGYSVPEFIQGMYIDADFMGLTYWKIGLGLTFFDDNVKLQAHFGVGPEQVGGEPARMSGYFIGGKLLANIASIPFSAIFGPDWTWLSMNIAVGADFSYISLYNPIEFDTGVDVKTIDGVVLSAIVAQIEFPRINIEDLAAFNTYSFYTEPEVWFVPSDVDPKIVPKITFGVRVGLF</sequence>
<evidence type="ECO:0000313" key="4">
    <source>
        <dbReference type="Proteomes" id="UP000029692"/>
    </source>
</evidence>
<name>A0A098R0H3_9SPIO</name>
<dbReference type="InterPro" id="IPR022038">
    <property type="entry name" value="Ig-like_bact"/>
</dbReference>
<reference evidence="3 4" key="1">
    <citation type="submission" date="2014-05" db="EMBL/GenBank/DDBJ databases">
        <title>De novo Genome Sequence of Spirocheata sp.</title>
        <authorList>
            <person name="Shivani Y."/>
            <person name="Subhash Y."/>
            <person name="Tushar L."/>
            <person name="Sasikala C."/>
            <person name="Ramana C.V."/>
        </authorList>
    </citation>
    <scope>NUCLEOTIDE SEQUENCE [LARGE SCALE GENOMIC DNA]</scope>
    <source>
        <strain evidence="3 4">JC230</strain>
    </source>
</reference>
<comment type="caution">
    <text evidence="3">The sequence shown here is derived from an EMBL/GenBank/DDBJ whole genome shotgun (WGS) entry which is preliminary data.</text>
</comment>